<dbReference type="CDD" id="cd14509">
    <property type="entry name" value="PTP_PTEN"/>
    <property type="match status" value="1"/>
</dbReference>
<comment type="caution">
    <text evidence="21">The sequence shown here is derived from an EMBL/GenBank/DDBJ whole genome shotgun (WGS) entry which is preliminary data.</text>
</comment>
<dbReference type="GO" id="GO:0006629">
    <property type="term" value="P:lipid metabolic process"/>
    <property type="evidence" value="ECO:0007669"/>
    <property type="project" value="UniProtKB-KW"/>
</dbReference>
<reference evidence="21 22" key="1">
    <citation type="submission" date="2024-09" db="EMBL/GenBank/DDBJ databases">
        <title>Chromosome-scale assembly of Riccia fluitans.</title>
        <authorList>
            <person name="Paukszto L."/>
            <person name="Sawicki J."/>
            <person name="Karawczyk K."/>
            <person name="Piernik-Szablinska J."/>
            <person name="Szczecinska M."/>
            <person name="Mazdziarz M."/>
        </authorList>
    </citation>
    <scope>NUCLEOTIDE SEQUENCE [LARGE SCALE GENOMIC DNA]</scope>
    <source>
        <strain evidence="21">Rf_01</strain>
        <tissue evidence="21">Aerial parts of the thallus</tissue>
    </source>
</reference>
<protein>
    <recommendedName>
        <fullName evidence="11">Phosphatidylinositol 3,4,5-trisphosphate 3-phosphatase and dual-specificity protein phosphatase PTEN</fullName>
        <ecNumber evidence="4">3.1.3.16</ecNumber>
        <ecNumber evidence="3">3.1.3.48</ecNumber>
        <ecNumber evidence="2">3.1.3.67</ecNumber>
    </recommendedName>
    <alternativeName>
        <fullName evidence="15">Inositol polyphosphate 3-phosphatase</fullName>
    </alternativeName>
</protein>
<comment type="catalytic activity">
    <reaction evidence="14">
        <text>1D-myo-inositol 1,3,4,5,6-pentakisphosphate + H2O = 1D-myo-inositol 1,4,5,6-tetrakisphosphate + phosphate</text>
        <dbReference type="Rhea" id="RHEA:77143"/>
        <dbReference type="ChEBI" id="CHEBI:15377"/>
        <dbReference type="ChEBI" id="CHEBI:43474"/>
        <dbReference type="ChEBI" id="CHEBI:57627"/>
        <dbReference type="ChEBI" id="CHEBI:57733"/>
    </reaction>
    <physiologicalReaction direction="left-to-right" evidence="14">
        <dbReference type="Rhea" id="RHEA:77144"/>
    </physiologicalReaction>
</comment>
<dbReference type="AlphaFoldDB" id="A0ABD1XJK1"/>
<dbReference type="Pfam" id="PF00782">
    <property type="entry name" value="DSPc"/>
    <property type="match status" value="1"/>
</dbReference>
<evidence type="ECO:0000256" key="16">
    <source>
        <dbReference type="ARBA" id="ARBA00047986"/>
    </source>
</evidence>
<evidence type="ECO:0000259" key="20">
    <source>
        <dbReference type="PROSITE" id="PS51181"/>
    </source>
</evidence>
<dbReference type="GO" id="GO:0050793">
    <property type="term" value="P:regulation of developmental process"/>
    <property type="evidence" value="ECO:0007669"/>
    <property type="project" value="UniProtKB-ARBA"/>
</dbReference>
<dbReference type="InterPro" id="IPR029023">
    <property type="entry name" value="Tensin_phosphatase"/>
</dbReference>
<dbReference type="InterPro" id="IPR029021">
    <property type="entry name" value="Prot-tyrosine_phosphatase-like"/>
</dbReference>
<evidence type="ECO:0000256" key="1">
    <source>
        <dbReference type="ARBA" id="ARBA00004496"/>
    </source>
</evidence>
<dbReference type="InterPro" id="IPR000387">
    <property type="entry name" value="Tyr_Pase_dom"/>
</dbReference>
<keyword evidence="7" id="KW-0904">Protein phosphatase</keyword>
<proteinExistence type="predicted"/>
<evidence type="ECO:0000313" key="21">
    <source>
        <dbReference type="EMBL" id="KAL2609129.1"/>
    </source>
</evidence>
<dbReference type="GO" id="GO:0005737">
    <property type="term" value="C:cytoplasm"/>
    <property type="evidence" value="ECO:0007669"/>
    <property type="project" value="UniProtKB-SubCell"/>
</dbReference>
<evidence type="ECO:0000256" key="17">
    <source>
        <dbReference type="ARBA" id="ARBA00048832"/>
    </source>
</evidence>
<dbReference type="InterPro" id="IPR035892">
    <property type="entry name" value="C2_domain_sf"/>
</dbReference>
<dbReference type="EC" id="3.1.3.48" evidence="3"/>
<dbReference type="Gene3D" id="2.60.40.1110">
    <property type="match status" value="1"/>
</dbReference>
<dbReference type="InterPro" id="IPR051281">
    <property type="entry name" value="Dual-spec_lipid-protein_phosph"/>
</dbReference>
<dbReference type="Proteomes" id="UP001605036">
    <property type="component" value="Unassembled WGS sequence"/>
</dbReference>
<feature type="domain" description="Phosphatase tensin-type" evidence="20">
    <location>
        <begin position="14"/>
        <end position="185"/>
    </location>
</feature>
<name>A0ABD1XJK1_9MARC</name>
<evidence type="ECO:0000256" key="5">
    <source>
        <dbReference type="ARBA" id="ARBA00022490"/>
    </source>
</evidence>
<keyword evidence="6" id="KW-0378">Hydrolase</keyword>
<dbReference type="EC" id="3.1.3.16" evidence="4"/>
<comment type="catalytic activity">
    <reaction evidence="18">
        <text>O-phospho-L-tyrosyl-[protein] + H2O = L-tyrosyl-[protein] + phosphate</text>
        <dbReference type="Rhea" id="RHEA:10684"/>
        <dbReference type="Rhea" id="RHEA-COMP:10136"/>
        <dbReference type="Rhea" id="RHEA-COMP:20101"/>
        <dbReference type="ChEBI" id="CHEBI:15377"/>
        <dbReference type="ChEBI" id="CHEBI:43474"/>
        <dbReference type="ChEBI" id="CHEBI:46858"/>
        <dbReference type="ChEBI" id="CHEBI:61978"/>
        <dbReference type="EC" id="3.1.3.48"/>
    </reaction>
    <physiologicalReaction direction="left-to-right" evidence="18">
        <dbReference type="Rhea" id="RHEA:10685"/>
    </physiologicalReaction>
</comment>
<dbReference type="InterPro" id="IPR045101">
    <property type="entry name" value="PTP_PTEN"/>
</dbReference>
<comment type="catalytic activity">
    <reaction evidence="16">
        <text>O-phospho-L-seryl-[protein] + H2O = L-seryl-[protein] + phosphate</text>
        <dbReference type="Rhea" id="RHEA:20629"/>
        <dbReference type="Rhea" id="RHEA-COMP:9863"/>
        <dbReference type="Rhea" id="RHEA-COMP:11604"/>
        <dbReference type="ChEBI" id="CHEBI:15377"/>
        <dbReference type="ChEBI" id="CHEBI:29999"/>
        <dbReference type="ChEBI" id="CHEBI:43474"/>
        <dbReference type="ChEBI" id="CHEBI:83421"/>
        <dbReference type="EC" id="3.1.3.16"/>
    </reaction>
    <physiologicalReaction direction="left-to-right" evidence="16">
        <dbReference type="Rhea" id="RHEA:20630"/>
    </physiologicalReaction>
</comment>
<accession>A0ABD1XJK1</accession>
<comment type="catalytic activity">
    <reaction evidence="13">
        <text>a 1,2-diacyl-sn-glycero-3-phospho-(1D-myo-inositol-3,4,5-trisphosphate) + H2O = a 1,2-diacyl-sn-glycero-3-phospho-(1D-myo-inositol-4,5-bisphosphate) + phosphate</text>
        <dbReference type="Rhea" id="RHEA:25017"/>
        <dbReference type="ChEBI" id="CHEBI:15377"/>
        <dbReference type="ChEBI" id="CHEBI:43474"/>
        <dbReference type="ChEBI" id="CHEBI:57836"/>
        <dbReference type="ChEBI" id="CHEBI:58456"/>
        <dbReference type="EC" id="3.1.3.67"/>
    </reaction>
    <physiologicalReaction direction="left-to-right" evidence="13">
        <dbReference type="Rhea" id="RHEA:25018"/>
    </physiologicalReaction>
</comment>
<comment type="catalytic activity">
    <reaction evidence="10">
        <text>1,2-dioctanoyl-sn-glycero-3-phospho-(1D-myo-inositol-3,4,5-trisphosphate) + H2O = 1,2-dioctanoyl-sn-glycero-3-phospho-(1D-myo-inositol-4,5-bisphosphate) + phosphate</text>
        <dbReference type="Rhea" id="RHEA:43552"/>
        <dbReference type="ChEBI" id="CHEBI:15377"/>
        <dbReference type="ChEBI" id="CHEBI:43474"/>
        <dbReference type="ChEBI" id="CHEBI:83416"/>
        <dbReference type="ChEBI" id="CHEBI:83419"/>
    </reaction>
    <physiologicalReaction direction="left-to-right" evidence="10">
        <dbReference type="Rhea" id="RHEA:43553"/>
    </physiologicalReaction>
</comment>
<evidence type="ECO:0000256" key="4">
    <source>
        <dbReference type="ARBA" id="ARBA00013081"/>
    </source>
</evidence>
<evidence type="ECO:0000256" key="13">
    <source>
        <dbReference type="ARBA" id="ARBA00043760"/>
    </source>
</evidence>
<comment type="subcellular location">
    <subcellularLocation>
        <location evidence="1">Cytoplasm</location>
    </subcellularLocation>
</comment>
<dbReference type="PROSITE" id="PS50056">
    <property type="entry name" value="TYR_PHOSPHATASE_2"/>
    <property type="match status" value="1"/>
</dbReference>
<dbReference type="GO" id="GO:0004722">
    <property type="term" value="F:protein serine/threonine phosphatase activity"/>
    <property type="evidence" value="ECO:0007669"/>
    <property type="project" value="UniProtKB-EC"/>
</dbReference>
<evidence type="ECO:0000313" key="22">
    <source>
        <dbReference type="Proteomes" id="UP001605036"/>
    </source>
</evidence>
<dbReference type="GO" id="GO:0042995">
    <property type="term" value="C:cell projection"/>
    <property type="evidence" value="ECO:0007669"/>
    <property type="project" value="UniProtKB-ARBA"/>
</dbReference>
<dbReference type="SMART" id="SM01301">
    <property type="entry name" value="PTPlike_phytase"/>
    <property type="match status" value="1"/>
</dbReference>
<keyword evidence="5" id="KW-0963">Cytoplasm</keyword>
<dbReference type="SUPFAM" id="SSF49562">
    <property type="entry name" value="C2 domain (Calcium/lipid-binding domain, CaLB)"/>
    <property type="match status" value="1"/>
</dbReference>
<dbReference type="EC" id="3.1.3.67" evidence="2"/>
<evidence type="ECO:0000256" key="7">
    <source>
        <dbReference type="ARBA" id="ARBA00022912"/>
    </source>
</evidence>
<comment type="catalytic activity">
    <reaction evidence="17">
        <text>O-phospho-L-threonyl-[protein] + H2O = L-threonyl-[protein] + phosphate</text>
        <dbReference type="Rhea" id="RHEA:47004"/>
        <dbReference type="Rhea" id="RHEA-COMP:11060"/>
        <dbReference type="Rhea" id="RHEA-COMP:11605"/>
        <dbReference type="ChEBI" id="CHEBI:15377"/>
        <dbReference type="ChEBI" id="CHEBI:30013"/>
        <dbReference type="ChEBI" id="CHEBI:43474"/>
        <dbReference type="ChEBI" id="CHEBI:61977"/>
        <dbReference type="EC" id="3.1.3.16"/>
    </reaction>
    <physiologicalReaction direction="left-to-right" evidence="17">
        <dbReference type="Rhea" id="RHEA:47005"/>
    </physiologicalReaction>
</comment>
<dbReference type="GO" id="GO:0004725">
    <property type="term" value="F:protein tyrosine phosphatase activity"/>
    <property type="evidence" value="ECO:0007669"/>
    <property type="project" value="UniProtKB-EC"/>
</dbReference>
<dbReference type="PROSITE" id="PS51181">
    <property type="entry name" value="PPASE_TENSIN"/>
    <property type="match status" value="1"/>
</dbReference>
<evidence type="ECO:0000259" key="19">
    <source>
        <dbReference type="PROSITE" id="PS50056"/>
    </source>
</evidence>
<dbReference type="Pfam" id="PF10409">
    <property type="entry name" value="PTEN_C2"/>
    <property type="match status" value="1"/>
</dbReference>
<dbReference type="EMBL" id="JBHFFA010000008">
    <property type="protein sequence ID" value="KAL2609129.1"/>
    <property type="molecule type" value="Genomic_DNA"/>
</dbReference>
<sequence length="344" mass="39382">MTSLVRHYVSAKKRRFQKNGFDLDLTYITRRIIAMGYPAEGTEGLFRNPLSEVARFLTCYHEKHFKVINLCSERDYNPAKLGGNVERIPLDDHQIAPLSDMLKYCRIADEWLSQDENNVLVTHCKAGKGRSGLMICAYLLYTSLCPSPQKALHFFAEKRTKNGKGVTIPSQKRYVGYFHDLLEKGPREEVELQLAEICFTANIVSSKDVNVVISSLTGREGCAPIRVISTQESGSKVSRSKLARTLVMSFSQLWICGDVKFEFQTTEVSLCLKQYQHRLFYFWLNTSQIEGAEMLFRSKTELDKPSKRIELDIQVSLSFGGRRPQVTMKFWNLEVMNVLLGEHQ</sequence>
<evidence type="ECO:0000256" key="6">
    <source>
        <dbReference type="ARBA" id="ARBA00022801"/>
    </source>
</evidence>
<evidence type="ECO:0000256" key="18">
    <source>
        <dbReference type="ARBA" id="ARBA00051341"/>
    </source>
</evidence>
<dbReference type="InterPro" id="IPR014020">
    <property type="entry name" value="Tensin_C2-dom"/>
</dbReference>
<evidence type="ECO:0000256" key="2">
    <source>
        <dbReference type="ARBA" id="ARBA00013015"/>
    </source>
</evidence>
<keyword evidence="8" id="KW-0443">Lipid metabolism</keyword>
<comment type="catalytic activity">
    <reaction evidence="12">
        <text>1D-myo-inositol 1,3,4,5-tetrakisphosphate + H2O = 1D-myo-inositol 1,4,5-trisphosphate + phosphate</text>
        <dbReference type="Rhea" id="RHEA:77155"/>
        <dbReference type="ChEBI" id="CHEBI:15377"/>
        <dbReference type="ChEBI" id="CHEBI:43474"/>
        <dbReference type="ChEBI" id="CHEBI:57895"/>
        <dbReference type="ChEBI" id="CHEBI:203600"/>
    </reaction>
    <physiologicalReaction direction="left-to-right" evidence="12">
        <dbReference type="Rhea" id="RHEA:77156"/>
    </physiologicalReaction>
</comment>
<evidence type="ECO:0000256" key="10">
    <source>
        <dbReference type="ARBA" id="ARBA00034268"/>
    </source>
</evidence>
<keyword evidence="22" id="KW-1185">Reference proteome</keyword>
<dbReference type="PANTHER" id="PTHR12305">
    <property type="entry name" value="PHOSPHATASE WITH HOMOLOGY TO TENSIN"/>
    <property type="match status" value="1"/>
</dbReference>
<dbReference type="SUPFAM" id="SSF52799">
    <property type="entry name" value="(Phosphotyrosine protein) phosphatases II"/>
    <property type="match status" value="1"/>
</dbReference>
<dbReference type="GO" id="GO:0016314">
    <property type="term" value="F:phosphatidylinositol-3,4,5-trisphosphate 3-phosphatase activity"/>
    <property type="evidence" value="ECO:0007669"/>
    <property type="project" value="UniProtKB-EC"/>
</dbReference>
<evidence type="ECO:0000256" key="11">
    <source>
        <dbReference type="ARBA" id="ARBA00034338"/>
    </source>
</evidence>
<dbReference type="Gene3D" id="3.90.190.10">
    <property type="entry name" value="Protein tyrosine phosphatase superfamily"/>
    <property type="match status" value="1"/>
</dbReference>
<evidence type="ECO:0000256" key="9">
    <source>
        <dbReference type="ARBA" id="ARBA00034256"/>
    </source>
</evidence>
<dbReference type="InterPro" id="IPR000340">
    <property type="entry name" value="Dual-sp_phosphatase_cat-dom"/>
</dbReference>
<gene>
    <name evidence="21" type="ORF">R1flu_027702</name>
</gene>
<evidence type="ECO:0000256" key="12">
    <source>
        <dbReference type="ARBA" id="ARBA00043734"/>
    </source>
</evidence>
<evidence type="ECO:0000256" key="8">
    <source>
        <dbReference type="ARBA" id="ARBA00023098"/>
    </source>
</evidence>
<evidence type="ECO:0000256" key="3">
    <source>
        <dbReference type="ARBA" id="ARBA00013064"/>
    </source>
</evidence>
<evidence type="ECO:0000256" key="14">
    <source>
        <dbReference type="ARBA" id="ARBA00043762"/>
    </source>
</evidence>
<organism evidence="21 22">
    <name type="scientific">Riccia fluitans</name>
    <dbReference type="NCBI Taxonomy" id="41844"/>
    <lineage>
        <taxon>Eukaryota</taxon>
        <taxon>Viridiplantae</taxon>
        <taxon>Streptophyta</taxon>
        <taxon>Embryophyta</taxon>
        <taxon>Marchantiophyta</taxon>
        <taxon>Marchantiopsida</taxon>
        <taxon>Marchantiidae</taxon>
        <taxon>Marchantiales</taxon>
        <taxon>Ricciaceae</taxon>
        <taxon>Riccia</taxon>
    </lineage>
</organism>
<evidence type="ECO:0000256" key="15">
    <source>
        <dbReference type="ARBA" id="ARBA00044309"/>
    </source>
</evidence>
<dbReference type="PANTHER" id="PTHR12305:SF81">
    <property type="entry name" value="PHOSPHATIDYLINOSITOL 3,4,5-TRISPHOSPHATE 3-PHOSPHATASE AND DUAL-SPECIFICITY PROTEIN PHOSPHATASE PTEN"/>
    <property type="match status" value="1"/>
</dbReference>
<dbReference type="SMART" id="SM01326">
    <property type="entry name" value="PTEN_C2"/>
    <property type="match status" value="1"/>
</dbReference>
<feature type="domain" description="Tyrosine specific protein phosphatases" evidence="19">
    <location>
        <begin position="99"/>
        <end position="159"/>
    </location>
</feature>
<comment type="catalytic activity">
    <reaction evidence="9">
        <text>1,2-dihexadecanoyl-sn-glycero-3-phospho-(1D-myo-inositol-3,4,5-trisphosphate) + H2O = 1,2-dihexadecanoyl-sn-glycero-3-phospho-(1D-myo-inositol-4,5-bisphosphate) + phosphate</text>
        <dbReference type="Rhea" id="RHEA:43560"/>
        <dbReference type="ChEBI" id="CHEBI:15377"/>
        <dbReference type="ChEBI" id="CHEBI:43474"/>
        <dbReference type="ChEBI" id="CHEBI:83420"/>
        <dbReference type="ChEBI" id="CHEBI:83423"/>
    </reaction>
    <physiologicalReaction direction="left-to-right" evidence="9">
        <dbReference type="Rhea" id="RHEA:43561"/>
    </physiologicalReaction>
</comment>